<dbReference type="InterPro" id="IPR029016">
    <property type="entry name" value="GAF-like_dom_sf"/>
</dbReference>
<dbReference type="Gene3D" id="1.10.8.60">
    <property type="match status" value="1"/>
</dbReference>
<dbReference type="GO" id="GO:0006355">
    <property type="term" value="P:regulation of DNA-templated transcription"/>
    <property type="evidence" value="ECO:0007669"/>
    <property type="project" value="InterPro"/>
</dbReference>
<dbReference type="InterPro" id="IPR003018">
    <property type="entry name" value="GAF"/>
</dbReference>
<organism evidence="7 8">
    <name type="scientific">Candidatus Propionivibrio aalborgensis</name>
    <dbReference type="NCBI Taxonomy" id="1860101"/>
    <lineage>
        <taxon>Bacteria</taxon>
        <taxon>Pseudomonadati</taxon>
        <taxon>Pseudomonadota</taxon>
        <taxon>Betaproteobacteria</taxon>
        <taxon>Rhodocyclales</taxon>
        <taxon>Rhodocyclaceae</taxon>
        <taxon>Propionivibrio</taxon>
    </lineage>
</organism>
<dbReference type="SUPFAM" id="SSF52540">
    <property type="entry name" value="P-loop containing nucleoside triphosphate hydrolases"/>
    <property type="match status" value="1"/>
</dbReference>
<proteinExistence type="predicted"/>
<reference evidence="7 8" key="1">
    <citation type="submission" date="2016-06" db="EMBL/GenBank/DDBJ databases">
        <authorList>
            <person name="Kjaerup R.B."/>
            <person name="Dalgaard T.S."/>
            <person name="Juul-Madsen H.R."/>
        </authorList>
    </citation>
    <scope>NUCLEOTIDE SEQUENCE [LARGE SCALE GENOMIC DNA]</scope>
    <source>
        <strain evidence="7">2</strain>
    </source>
</reference>
<dbReference type="InterPro" id="IPR003593">
    <property type="entry name" value="AAA+_ATPase"/>
</dbReference>
<sequence length="645" mass="69811">MLTTPTGAALRQARNQLIELGEVPPATLVGPTVARSWRRCLDAGLAPLGRLGEAPHLDGLQFSRVAERQRELLAHARPVMEYLRAQTCDSGSLVLLADNRGVVLHTLGDSDFLGRAERVALMPGASWHERHRGTNAIGTALEEAGPVVVHGAEHFLERNGFLTCAAATVTAPDGRLLGVLDISGDQRGRHPHTFSLVRAAAQMIENRLFEARHGDALRIRFHPLAEGIGTVAEGVAALSEDGWIVGANKSGLALLGLCPADLGATPIARVLQLRPADLVDWGRRRGIQAMPVVQQTGNRLFVRVEPGRATVRVVVQPVTESEAPKDALSMLDSGDARLRSAIDRARRIVGKPIALVLQGESGAGKEFFAKAFHDSGPRRAKPFVALNCATLPENLIEAELFGYAPGAFSGARKEGCPGRIRAANGGTLFLDEIGDMPHVQQARLLRVLQEREVVPVGGGAPVPVDFVLVCATHRNLKAEMEAGRFRADLYYRINGLTLILPSLRERCDFSSLTARMLKEMAPERDVSLSDAIASAFANYAWPGNLRQLANALRTACALLDEDETQVSWQHLPDDLVEEFKRPAPWMSGAVEVAPASETLQELSVAVIARTISVSRGNMSEAARRLGISRNTLYRRLKNRATDSPE</sequence>
<dbReference type="InterPro" id="IPR058031">
    <property type="entry name" value="AAA_lid_NorR"/>
</dbReference>
<dbReference type="SUPFAM" id="SSF46689">
    <property type="entry name" value="Homeodomain-like"/>
    <property type="match status" value="1"/>
</dbReference>
<dbReference type="EMBL" id="FLQY01000124">
    <property type="protein sequence ID" value="SBT07174.1"/>
    <property type="molecule type" value="Genomic_DNA"/>
</dbReference>
<dbReference type="FunFam" id="3.40.50.300:FF:000006">
    <property type="entry name" value="DNA-binding transcriptional regulator NtrC"/>
    <property type="match status" value="1"/>
</dbReference>
<dbReference type="PROSITE" id="PS00676">
    <property type="entry name" value="SIGMA54_INTERACT_2"/>
    <property type="match status" value="1"/>
</dbReference>
<evidence type="ECO:0000313" key="8">
    <source>
        <dbReference type="Proteomes" id="UP000199600"/>
    </source>
</evidence>
<evidence type="ECO:0000256" key="1">
    <source>
        <dbReference type="ARBA" id="ARBA00022741"/>
    </source>
</evidence>
<evidence type="ECO:0000259" key="6">
    <source>
        <dbReference type="PROSITE" id="PS50045"/>
    </source>
</evidence>
<keyword evidence="4" id="KW-0238">DNA-binding</keyword>
<dbReference type="PANTHER" id="PTHR32071">
    <property type="entry name" value="TRANSCRIPTIONAL REGULATORY PROTEIN"/>
    <property type="match status" value="1"/>
</dbReference>
<keyword evidence="1" id="KW-0547">Nucleotide-binding</keyword>
<dbReference type="Pfam" id="PF00158">
    <property type="entry name" value="Sigma54_activat"/>
    <property type="match status" value="1"/>
</dbReference>
<dbReference type="PROSITE" id="PS00688">
    <property type="entry name" value="SIGMA54_INTERACT_3"/>
    <property type="match status" value="1"/>
</dbReference>
<dbReference type="InterPro" id="IPR025943">
    <property type="entry name" value="Sigma_54_int_dom_ATP-bd_2"/>
</dbReference>
<accession>A0A1A8XPR5</accession>
<keyword evidence="8" id="KW-1185">Reference proteome</keyword>
<evidence type="ECO:0000256" key="5">
    <source>
        <dbReference type="ARBA" id="ARBA00023163"/>
    </source>
</evidence>
<dbReference type="AlphaFoldDB" id="A0A1A8XPR5"/>
<dbReference type="Pfam" id="PF25601">
    <property type="entry name" value="AAA_lid_14"/>
    <property type="match status" value="1"/>
</dbReference>
<dbReference type="GO" id="GO:0043565">
    <property type="term" value="F:sequence-specific DNA binding"/>
    <property type="evidence" value="ECO:0007669"/>
    <property type="project" value="InterPro"/>
</dbReference>
<name>A0A1A8XPR5_9RHOO</name>
<dbReference type="Gene3D" id="3.40.50.300">
    <property type="entry name" value="P-loop containing nucleotide triphosphate hydrolases"/>
    <property type="match status" value="1"/>
</dbReference>
<dbReference type="PROSITE" id="PS00675">
    <property type="entry name" value="SIGMA54_INTERACT_1"/>
    <property type="match status" value="1"/>
</dbReference>
<keyword evidence="3" id="KW-0805">Transcription regulation</keyword>
<dbReference type="SUPFAM" id="SSF55781">
    <property type="entry name" value="GAF domain-like"/>
    <property type="match status" value="1"/>
</dbReference>
<evidence type="ECO:0000256" key="3">
    <source>
        <dbReference type="ARBA" id="ARBA00023015"/>
    </source>
</evidence>
<dbReference type="CDD" id="cd00009">
    <property type="entry name" value="AAA"/>
    <property type="match status" value="1"/>
</dbReference>
<protein>
    <submittedName>
        <fullName evidence="7">Sigma-54 dependent transcriptional regulator</fullName>
    </submittedName>
</protein>
<dbReference type="InterPro" id="IPR002197">
    <property type="entry name" value="HTH_Fis"/>
</dbReference>
<dbReference type="PROSITE" id="PS50045">
    <property type="entry name" value="SIGMA54_INTERACT_4"/>
    <property type="match status" value="1"/>
</dbReference>
<dbReference type="RefSeq" id="WP_186410774.1">
    <property type="nucleotide sequence ID" value="NZ_FLQY01000124.1"/>
</dbReference>
<dbReference type="InterPro" id="IPR002078">
    <property type="entry name" value="Sigma_54_int"/>
</dbReference>
<evidence type="ECO:0000256" key="4">
    <source>
        <dbReference type="ARBA" id="ARBA00023125"/>
    </source>
</evidence>
<keyword evidence="5" id="KW-0804">Transcription</keyword>
<dbReference type="Gene3D" id="3.30.450.40">
    <property type="match status" value="1"/>
</dbReference>
<dbReference type="PRINTS" id="PR01590">
    <property type="entry name" value="HTHFIS"/>
</dbReference>
<dbReference type="Pfam" id="PF02954">
    <property type="entry name" value="HTH_8"/>
    <property type="match status" value="1"/>
</dbReference>
<keyword evidence="2" id="KW-0067">ATP-binding</keyword>
<evidence type="ECO:0000313" key="7">
    <source>
        <dbReference type="EMBL" id="SBT07174.1"/>
    </source>
</evidence>
<dbReference type="GO" id="GO:0005524">
    <property type="term" value="F:ATP binding"/>
    <property type="evidence" value="ECO:0007669"/>
    <property type="project" value="UniProtKB-KW"/>
</dbReference>
<dbReference type="Gene3D" id="1.10.10.60">
    <property type="entry name" value="Homeodomain-like"/>
    <property type="match status" value="1"/>
</dbReference>
<dbReference type="Proteomes" id="UP000199600">
    <property type="component" value="Unassembled WGS sequence"/>
</dbReference>
<dbReference type="InterPro" id="IPR009057">
    <property type="entry name" value="Homeodomain-like_sf"/>
</dbReference>
<evidence type="ECO:0000256" key="2">
    <source>
        <dbReference type="ARBA" id="ARBA00022840"/>
    </source>
</evidence>
<dbReference type="InterPro" id="IPR025662">
    <property type="entry name" value="Sigma_54_int_dom_ATP-bd_1"/>
</dbReference>
<feature type="domain" description="Sigma-54 factor interaction" evidence="6">
    <location>
        <begin position="331"/>
        <end position="557"/>
    </location>
</feature>
<dbReference type="InterPro" id="IPR025944">
    <property type="entry name" value="Sigma_54_int_dom_CS"/>
</dbReference>
<dbReference type="PANTHER" id="PTHR32071:SF77">
    <property type="entry name" value="TRANSCRIPTIONAL REGULATORY PROTEIN"/>
    <property type="match status" value="1"/>
</dbReference>
<dbReference type="Pfam" id="PF01590">
    <property type="entry name" value="GAF"/>
    <property type="match status" value="1"/>
</dbReference>
<gene>
    <name evidence="7" type="ORF">PROAA_210047</name>
</gene>
<dbReference type="SMART" id="SM00382">
    <property type="entry name" value="AAA"/>
    <property type="match status" value="1"/>
</dbReference>
<dbReference type="InterPro" id="IPR027417">
    <property type="entry name" value="P-loop_NTPase"/>
</dbReference>